<keyword evidence="2" id="KW-0789">Thiol protease inhibitor</keyword>
<evidence type="ECO:0000256" key="2">
    <source>
        <dbReference type="ARBA" id="ARBA00022704"/>
    </source>
</evidence>
<evidence type="ECO:0000313" key="4">
    <source>
        <dbReference type="EMBL" id="KGN48310.1"/>
    </source>
</evidence>
<dbReference type="EMBL" id="CM002927">
    <property type="protein sequence ID" value="KGN48310.1"/>
    <property type="molecule type" value="Genomic_DNA"/>
</dbReference>
<reference evidence="4 5" key="3">
    <citation type="journal article" date="2010" name="BMC Genomics">
        <title>Transcriptome sequencing and comparative analysis of cucumber flowers with different sex types.</title>
        <authorList>
            <person name="Guo S."/>
            <person name="Zheng Y."/>
            <person name="Joung J.G."/>
            <person name="Liu S."/>
            <person name="Zhang Z."/>
            <person name="Crasta O.R."/>
            <person name="Sobral B.W."/>
            <person name="Xu Y."/>
            <person name="Huang S."/>
            <person name="Fei Z."/>
        </authorList>
    </citation>
    <scope>NUCLEOTIDE SEQUENCE [LARGE SCALE GENOMIC DNA]</scope>
    <source>
        <strain evidence="5">cv. 9930</strain>
    </source>
</reference>
<dbReference type="SMART" id="SM00043">
    <property type="entry name" value="CY"/>
    <property type="match status" value="1"/>
</dbReference>
<dbReference type="PANTHER" id="PTHR47364:SF2">
    <property type="entry name" value="CYSTEINE PROTEINASE INHIBITOR 5"/>
    <property type="match status" value="1"/>
</dbReference>
<sequence length="102" mass="11651">MASDLVPGGYTPVENPQSSRMKELAEWAVAEHNKKAGTHLMFIGILTCESQIVDGVNYRFTLTAKDEKDNCEIESYMAVVFEQPWEHIKELVYFQKLLLAEQ</sequence>
<feature type="domain" description="Cystatin" evidence="3">
    <location>
        <begin position="5"/>
        <end position="97"/>
    </location>
</feature>
<dbReference type="Pfam" id="PF16845">
    <property type="entry name" value="SQAPI"/>
    <property type="match status" value="1"/>
</dbReference>
<dbReference type="CDD" id="cd00042">
    <property type="entry name" value="CY"/>
    <property type="match status" value="1"/>
</dbReference>
<dbReference type="Gene3D" id="3.10.450.10">
    <property type="match status" value="1"/>
</dbReference>
<gene>
    <name evidence="4" type="ORF">Csa_6G473520</name>
</gene>
<accession>A0A0A0KF22</accession>
<dbReference type="SUPFAM" id="SSF54403">
    <property type="entry name" value="Cystatin/monellin"/>
    <property type="match status" value="1"/>
</dbReference>
<name>A0A0A0KF22_CUCSA</name>
<evidence type="ECO:0000256" key="1">
    <source>
        <dbReference type="ARBA" id="ARBA00022690"/>
    </source>
</evidence>
<dbReference type="InterPro" id="IPR046350">
    <property type="entry name" value="Cystatin_sf"/>
</dbReference>
<reference evidence="4 5" key="1">
    <citation type="journal article" date="2009" name="Nat. Genet.">
        <title>The genome of the cucumber, Cucumis sativus L.</title>
        <authorList>
            <person name="Huang S."/>
            <person name="Li R."/>
            <person name="Zhang Z."/>
            <person name="Li L."/>
            <person name="Gu X."/>
            <person name="Fan W."/>
            <person name="Lucas W.J."/>
            <person name="Wang X."/>
            <person name="Xie B."/>
            <person name="Ni P."/>
            <person name="Ren Y."/>
            <person name="Zhu H."/>
            <person name="Li J."/>
            <person name="Lin K."/>
            <person name="Jin W."/>
            <person name="Fei Z."/>
            <person name="Li G."/>
            <person name="Staub J."/>
            <person name="Kilian A."/>
            <person name="van der Vossen E.A."/>
            <person name="Wu Y."/>
            <person name="Guo J."/>
            <person name="He J."/>
            <person name="Jia Z."/>
            <person name="Ren Y."/>
            <person name="Tian G."/>
            <person name="Lu Y."/>
            <person name="Ruan J."/>
            <person name="Qian W."/>
            <person name="Wang M."/>
            <person name="Huang Q."/>
            <person name="Li B."/>
            <person name="Xuan Z."/>
            <person name="Cao J."/>
            <person name="Asan"/>
            <person name="Wu Z."/>
            <person name="Zhang J."/>
            <person name="Cai Q."/>
            <person name="Bai Y."/>
            <person name="Zhao B."/>
            <person name="Han Y."/>
            <person name="Li Y."/>
            <person name="Li X."/>
            <person name="Wang S."/>
            <person name="Shi Q."/>
            <person name="Liu S."/>
            <person name="Cho W.K."/>
            <person name="Kim J.Y."/>
            <person name="Xu Y."/>
            <person name="Heller-Uszynska K."/>
            <person name="Miao H."/>
            <person name="Cheng Z."/>
            <person name="Zhang S."/>
            <person name="Wu J."/>
            <person name="Yang Y."/>
            <person name="Kang H."/>
            <person name="Li M."/>
            <person name="Liang H."/>
            <person name="Ren X."/>
            <person name="Shi Z."/>
            <person name="Wen M."/>
            <person name="Jian M."/>
            <person name="Yang H."/>
            <person name="Zhang G."/>
            <person name="Yang Z."/>
            <person name="Chen R."/>
            <person name="Liu S."/>
            <person name="Li J."/>
            <person name="Ma L."/>
            <person name="Liu H."/>
            <person name="Zhou Y."/>
            <person name="Zhao J."/>
            <person name="Fang X."/>
            <person name="Li G."/>
            <person name="Fang L."/>
            <person name="Li Y."/>
            <person name="Liu D."/>
            <person name="Zheng H."/>
            <person name="Zhang Y."/>
            <person name="Qin N."/>
            <person name="Li Z."/>
            <person name="Yang G."/>
            <person name="Yang S."/>
            <person name="Bolund L."/>
            <person name="Kristiansen K."/>
            <person name="Zheng H."/>
            <person name="Li S."/>
            <person name="Zhang X."/>
            <person name="Yang H."/>
            <person name="Wang J."/>
            <person name="Sun R."/>
            <person name="Zhang B."/>
            <person name="Jiang S."/>
            <person name="Wang J."/>
            <person name="Du Y."/>
            <person name="Li S."/>
        </authorList>
    </citation>
    <scope>NUCLEOTIDE SEQUENCE [LARGE SCALE GENOMIC DNA]</scope>
    <source>
        <strain evidence="5">cv. 9930</strain>
    </source>
</reference>
<evidence type="ECO:0000313" key="5">
    <source>
        <dbReference type="Proteomes" id="UP000029981"/>
    </source>
</evidence>
<dbReference type="AlphaFoldDB" id="A0A0A0KF22"/>
<reference evidence="4 5" key="4">
    <citation type="journal article" date="2011" name="BMC Genomics">
        <title>RNA-Seq improves annotation of protein-coding genes in the cucumber genome.</title>
        <authorList>
            <person name="Li Z."/>
            <person name="Zhang Z."/>
            <person name="Yan P."/>
            <person name="Huang S."/>
            <person name="Fei Z."/>
            <person name="Lin K."/>
        </authorList>
    </citation>
    <scope>NUCLEOTIDE SEQUENCE [LARGE SCALE GENOMIC DNA]</scope>
    <source>
        <strain evidence="5">cv. 9930</strain>
    </source>
</reference>
<dbReference type="OMA" id="CEIESYM"/>
<dbReference type="Gramene" id="KGN48310">
    <property type="protein sequence ID" value="KGN48310"/>
    <property type="gene ID" value="Csa_6G473520"/>
</dbReference>
<organism evidence="4 5">
    <name type="scientific">Cucumis sativus</name>
    <name type="common">Cucumber</name>
    <dbReference type="NCBI Taxonomy" id="3659"/>
    <lineage>
        <taxon>Eukaryota</taxon>
        <taxon>Viridiplantae</taxon>
        <taxon>Streptophyta</taxon>
        <taxon>Embryophyta</taxon>
        <taxon>Tracheophyta</taxon>
        <taxon>Spermatophyta</taxon>
        <taxon>Magnoliopsida</taxon>
        <taxon>eudicotyledons</taxon>
        <taxon>Gunneridae</taxon>
        <taxon>Pentapetalae</taxon>
        <taxon>rosids</taxon>
        <taxon>fabids</taxon>
        <taxon>Cucurbitales</taxon>
        <taxon>Cucurbitaceae</taxon>
        <taxon>Benincaseae</taxon>
        <taxon>Cucumis</taxon>
    </lineage>
</organism>
<keyword evidence="5" id="KW-1185">Reference proteome</keyword>
<dbReference type="InterPro" id="IPR000010">
    <property type="entry name" value="Cystatin_dom"/>
</dbReference>
<reference evidence="4 5" key="2">
    <citation type="journal article" date="2009" name="PLoS ONE">
        <title>An integrated genetic and cytogenetic map of the cucumber genome.</title>
        <authorList>
            <person name="Ren Y."/>
            <person name="Zhang Z."/>
            <person name="Liu J."/>
            <person name="Staub J.E."/>
            <person name="Han Y."/>
            <person name="Cheng Z."/>
            <person name="Li X."/>
            <person name="Lu J."/>
            <person name="Miao H."/>
            <person name="Kang H."/>
            <person name="Xie B."/>
            <person name="Gu X."/>
            <person name="Wang X."/>
            <person name="Du Y."/>
            <person name="Jin W."/>
            <person name="Huang S."/>
        </authorList>
    </citation>
    <scope>NUCLEOTIDE SEQUENCE [LARGE SCALE GENOMIC DNA]</scope>
    <source>
        <strain evidence="5">cv. 9930</strain>
    </source>
</reference>
<dbReference type="PANTHER" id="PTHR47364">
    <property type="entry name" value="CYSTEINE PROTEINASE INHIBITOR 5"/>
    <property type="match status" value="1"/>
</dbReference>
<dbReference type="Proteomes" id="UP000029981">
    <property type="component" value="Chromosome 6"/>
</dbReference>
<keyword evidence="1" id="KW-0646">Protease inhibitor</keyword>
<evidence type="ECO:0000259" key="3">
    <source>
        <dbReference type="SMART" id="SM00043"/>
    </source>
</evidence>
<dbReference type="GO" id="GO:0004869">
    <property type="term" value="F:cysteine-type endopeptidase inhibitor activity"/>
    <property type="evidence" value="ECO:0007669"/>
    <property type="project" value="UniProtKB-KW"/>
</dbReference>
<dbReference type="STRING" id="3659.A0A0A0KF22"/>
<protein>
    <recommendedName>
        <fullName evidence="3">Cystatin domain-containing protein</fullName>
    </recommendedName>
</protein>
<proteinExistence type="predicted"/>